<dbReference type="PROSITE" id="PS00397">
    <property type="entry name" value="RECOMBINASES_1"/>
    <property type="match status" value="1"/>
</dbReference>
<dbReference type="Pfam" id="PF00239">
    <property type="entry name" value="Resolvase"/>
    <property type="match status" value="1"/>
</dbReference>
<dbReference type="Gene3D" id="3.90.1750.20">
    <property type="entry name" value="Putative Large Serine Recombinase, Chain B, Domain 2"/>
    <property type="match status" value="1"/>
</dbReference>
<reference evidence="9 10" key="1">
    <citation type="submission" date="2017-01" db="EMBL/GenBank/DDBJ databases">
        <title>Genome analysis of Paenibacillus selenitrireducens ES3-24.</title>
        <authorList>
            <person name="Xu D."/>
            <person name="Yao R."/>
            <person name="Zheng S."/>
        </authorList>
    </citation>
    <scope>NUCLEOTIDE SEQUENCE [LARGE SCALE GENOMIC DNA]</scope>
    <source>
        <strain evidence="9 10">ES3-24</strain>
    </source>
</reference>
<evidence type="ECO:0000259" key="7">
    <source>
        <dbReference type="PROSITE" id="PS51736"/>
    </source>
</evidence>
<accession>A0A1T2X9R6</accession>
<dbReference type="PANTHER" id="PTHR30461">
    <property type="entry name" value="DNA-INVERTASE FROM LAMBDOID PROPHAGE"/>
    <property type="match status" value="1"/>
</dbReference>
<dbReference type="GO" id="GO:0000150">
    <property type="term" value="F:DNA strand exchange activity"/>
    <property type="evidence" value="ECO:0007669"/>
    <property type="project" value="InterPro"/>
</dbReference>
<dbReference type="InterPro" id="IPR025827">
    <property type="entry name" value="Zn_ribbon_recom_dom"/>
</dbReference>
<feature type="domain" description="Resolvase/invertase-type recombinase catalytic" evidence="7">
    <location>
        <begin position="2"/>
        <end position="150"/>
    </location>
</feature>
<dbReference type="STRING" id="1324314.BVG16_15845"/>
<name>A0A1T2X9R6_9BACL</name>
<dbReference type="InterPro" id="IPR050639">
    <property type="entry name" value="SSR_resolvase"/>
</dbReference>
<dbReference type="InterPro" id="IPR036162">
    <property type="entry name" value="Resolvase-like_N_sf"/>
</dbReference>
<feature type="active site" description="O-(5'-phospho-DNA)-serine intermediate" evidence="4 5">
    <location>
        <position position="10"/>
    </location>
</feature>
<dbReference type="InterPro" id="IPR011109">
    <property type="entry name" value="DNA_bind_recombinase_dom"/>
</dbReference>
<dbReference type="GO" id="GO:0003677">
    <property type="term" value="F:DNA binding"/>
    <property type="evidence" value="ECO:0007669"/>
    <property type="project" value="UniProtKB-KW"/>
</dbReference>
<sequence length="476" mass="55127">MTVALYIRVSTDEQAEQGFSLESQKEKLILYCKSQGWEDYKLYIDDGYTGTNINRPAMKRLLRHIEEKKITSVLVYKLDRLSRKQKDILELIEDHFEKNNVSFNSHQEKIDTSTPFGKAMLGVLAVFAQLDRDMIIERLTAGRRQRVNEGKWYGGRIPFGYSWDKETQQLLVVPEEARIVKEIFNMYLNGHSCLSISEWASARVNNRAMYHNIIRDMIARPVYKGKFHNAGKIVDGIHEEIIDEETWEAAQIESKKRKDGITPLGDFLLTGLLRCGGCGGNIVHVKRYTQNNNKTYFYEFYVCAAQHVRKKDAKTLNCKLGYAHRSNVEKYVTDQIQSIGIYPEKFKEIFLAVTDVNENSNELLLSQLQDQLQKISSNLENLYDAIQNGDIKASAVSDRIRHLEEQREVIENDIDDIIEEIPSKHDEQSAYDLVKQIGEAWEFFSDEEKKMAIRKIIKSVILYGKNGTPQIEWNLY</sequence>
<keyword evidence="6" id="KW-0175">Coiled coil</keyword>
<dbReference type="Pfam" id="PF13408">
    <property type="entry name" value="Zn_ribbon_recom"/>
    <property type="match status" value="1"/>
</dbReference>
<keyword evidence="1" id="KW-0229">DNA integration</keyword>
<dbReference type="Gene3D" id="3.40.50.1390">
    <property type="entry name" value="Resolvase, N-terminal catalytic domain"/>
    <property type="match status" value="1"/>
</dbReference>
<evidence type="ECO:0000256" key="4">
    <source>
        <dbReference type="PIRSR" id="PIRSR606118-50"/>
    </source>
</evidence>
<dbReference type="InterPro" id="IPR006118">
    <property type="entry name" value="Recombinase_CS"/>
</dbReference>
<feature type="coiled-coil region" evidence="6">
    <location>
        <begin position="365"/>
        <end position="420"/>
    </location>
</feature>
<evidence type="ECO:0000313" key="10">
    <source>
        <dbReference type="Proteomes" id="UP000190188"/>
    </source>
</evidence>
<evidence type="ECO:0000313" key="9">
    <source>
        <dbReference type="EMBL" id="OPA76649.1"/>
    </source>
</evidence>
<dbReference type="Pfam" id="PF07508">
    <property type="entry name" value="Recombinase"/>
    <property type="match status" value="1"/>
</dbReference>
<dbReference type="OrthoDB" id="9811097at2"/>
<dbReference type="InterPro" id="IPR038109">
    <property type="entry name" value="DNA_bind_recomb_sf"/>
</dbReference>
<dbReference type="CDD" id="cd03768">
    <property type="entry name" value="SR_ResInv"/>
    <property type="match status" value="1"/>
</dbReference>
<dbReference type="SMART" id="SM00857">
    <property type="entry name" value="Resolvase"/>
    <property type="match status" value="1"/>
</dbReference>
<dbReference type="PANTHER" id="PTHR30461:SF23">
    <property type="entry name" value="DNA RECOMBINASE-RELATED"/>
    <property type="match status" value="1"/>
</dbReference>
<keyword evidence="2" id="KW-0238">DNA-binding</keyword>
<comment type="caution">
    <text evidence="9">The sequence shown here is derived from an EMBL/GenBank/DDBJ whole genome shotgun (WGS) entry which is preliminary data.</text>
</comment>
<dbReference type="RefSeq" id="WP_078499665.1">
    <property type="nucleotide sequence ID" value="NZ_MSZX01000006.1"/>
</dbReference>
<evidence type="ECO:0000256" key="6">
    <source>
        <dbReference type="SAM" id="Coils"/>
    </source>
</evidence>
<evidence type="ECO:0000256" key="1">
    <source>
        <dbReference type="ARBA" id="ARBA00022908"/>
    </source>
</evidence>
<keyword evidence="10" id="KW-1185">Reference proteome</keyword>
<evidence type="ECO:0000259" key="8">
    <source>
        <dbReference type="PROSITE" id="PS51737"/>
    </source>
</evidence>
<dbReference type="SUPFAM" id="SSF53041">
    <property type="entry name" value="Resolvase-like"/>
    <property type="match status" value="1"/>
</dbReference>
<evidence type="ECO:0000256" key="5">
    <source>
        <dbReference type="PROSITE-ProRule" id="PRU10137"/>
    </source>
</evidence>
<keyword evidence="3" id="KW-0233">DNA recombination</keyword>
<dbReference type="InterPro" id="IPR006119">
    <property type="entry name" value="Resolv_N"/>
</dbReference>
<proteinExistence type="predicted"/>
<gene>
    <name evidence="9" type="ORF">BVG16_15845</name>
</gene>
<dbReference type="EMBL" id="MSZX01000006">
    <property type="protein sequence ID" value="OPA76649.1"/>
    <property type="molecule type" value="Genomic_DNA"/>
</dbReference>
<evidence type="ECO:0000256" key="2">
    <source>
        <dbReference type="ARBA" id="ARBA00023125"/>
    </source>
</evidence>
<dbReference type="Proteomes" id="UP000190188">
    <property type="component" value="Unassembled WGS sequence"/>
</dbReference>
<feature type="domain" description="Recombinase" evidence="8">
    <location>
        <begin position="158"/>
        <end position="260"/>
    </location>
</feature>
<organism evidence="9 10">
    <name type="scientific">Paenibacillus selenitireducens</name>
    <dbReference type="NCBI Taxonomy" id="1324314"/>
    <lineage>
        <taxon>Bacteria</taxon>
        <taxon>Bacillati</taxon>
        <taxon>Bacillota</taxon>
        <taxon>Bacilli</taxon>
        <taxon>Bacillales</taxon>
        <taxon>Paenibacillaceae</taxon>
        <taxon>Paenibacillus</taxon>
    </lineage>
</organism>
<evidence type="ECO:0000256" key="3">
    <source>
        <dbReference type="ARBA" id="ARBA00023172"/>
    </source>
</evidence>
<dbReference type="AlphaFoldDB" id="A0A1T2X9R6"/>
<protein>
    <submittedName>
        <fullName evidence="9">Resolvase</fullName>
    </submittedName>
</protein>
<dbReference type="PROSITE" id="PS51737">
    <property type="entry name" value="RECOMBINASE_DNA_BIND"/>
    <property type="match status" value="1"/>
</dbReference>
<dbReference type="PROSITE" id="PS51736">
    <property type="entry name" value="RECOMBINASES_3"/>
    <property type="match status" value="1"/>
</dbReference>
<dbReference type="GO" id="GO:0015074">
    <property type="term" value="P:DNA integration"/>
    <property type="evidence" value="ECO:0007669"/>
    <property type="project" value="UniProtKB-KW"/>
</dbReference>